<dbReference type="InterPro" id="IPR014729">
    <property type="entry name" value="Rossmann-like_a/b/a_fold"/>
</dbReference>
<dbReference type="Proteomes" id="UP000294192">
    <property type="component" value="Unassembled WGS sequence"/>
</dbReference>
<evidence type="ECO:0000256" key="10">
    <source>
        <dbReference type="HAMAP-Rule" id="MF_00041"/>
    </source>
</evidence>
<feature type="binding site" evidence="10">
    <location>
        <position position="500"/>
    </location>
    <ligand>
        <name>ATP</name>
        <dbReference type="ChEBI" id="CHEBI:30616"/>
    </ligand>
</feature>
<evidence type="ECO:0000256" key="4">
    <source>
        <dbReference type="ARBA" id="ARBA00022741"/>
    </source>
</evidence>
<keyword evidence="11" id="KW-0472">Membrane</keyword>
<keyword evidence="11" id="KW-1133">Transmembrane helix</keyword>
<feature type="binding site" evidence="10">
    <location>
        <position position="469"/>
    </location>
    <ligand>
        <name>Zn(2+)</name>
        <dbReference type="ChEBI" id="CHEBI:29105"/>
    </ligand>
</feature>
<dbReference type="Gene3D" id="1.10.1760.20">
    <property type="match status" value="1"/>
</dbReference>
<dbReference type="InterPro" id="IPR032678">
    <property type="entry name" value="tRNA-synt_1_cat_dom"/>
</dbReference>
<dbReference type="GO" id="GO:0005829">
    <property type="term" value="C:cytosol"/>
    <property type="evidence" value="ECO:0007669"/>
    <property type="project" value="TreeGrafter"/>
</dbReference>
<feature type="transmembrane region" description="Helical" evidence="11">
    <location>
        <begin position="80"/>
        <end position="100"/>
    </location>
</feature>
<dbReference type="GO" id="GO:0004817">
    <property type="term" value="F:cysteine-tRNA ligase activity"/>
    <property type="evidence" value="ECO:0007669"/>
    <property type="project" value="UniProtKB-UniRule"/>
</dbReference>
<organism evidence="13 14">
    <name type="scientific">Mycoplasma marinum</name>
    <dbReference type="NCBI Taxonomy" id="1937190"/>
    <lineage>
        <taxon>Bacteria</taxon>
        <taxon>Bacillati</taxon>
        <taxon>Mycoplasmatota</taxon>
        <taxon>Mollicutes</taxon>
        <taxon>Mycoplasmataceae</taxon>
        <taxon>Mycoplasma</taxon>
    </lineage>
</organism>
<feature type="transmembrane region" description="Helical" evidence="11">
    <location>
        <begin position="12"/>
        <end position="31"/>
    </location>
</feature>
<proteinExistence type="inferred from homology"/>
<keyword evidence="2 10" id="KW-0436">Ligase</keyword>
<protein>
    <recommendedName>
        <fullName evidence="10">Cysteine--tRNA ligase</fullName>
        <ecNumber evidence="10">6.1.1.16</ecNumber>
    </recommendedName>
    <alternativeName>
        <fullName evidence="10">Cysteinyl-tRNA synthetase</fullName>
        <shortName evidence="10">CysRS</shortName>
    </alternativeName>
</protein>
<keyword evidence="4 10" id="KW-0547">Nucleotide-binding</keyword>
<feature type="binding site" evidence="10">
    <location>
        <position position="265"/>
    </location>
    <ligand>
        <name>Zn(2+)</name>
        <dbReference type="ChEBI" id="CHEBI:29105"/>
    </ligand>
</feature>
<dbReference type="PANTHER" id="PTHR10890">
    <property type="entry name" value="CYSTEINYL-TRNA SYNTHETASE"/>
    <property type="match status" value="1"/>
</dbReference>
<dbReference type="HAMAP" id="MF_00041">
    <property type="entry name" value="Cys_tRNA_synth"/>
    <property type="match status" value="1"/>
</dbReference>
<evidence type="ECO:0000256" key="3">
    <source>
        <dbReference type="ARBA" id="ARBA00022723"/>
    </source>
</evidence>
<dbReference type="OrthoDB" id="9815130at2"/>
<keyword evidence="7 10" id="KW-0648">Protein biosynthesis</keyword>
<feature type="short sequence motif" description="'KMSKS' region" evidence="10">
    <location>
        <begin position="497"/>
        <end position="501"/>
    </location>
</feature>
<dbReference type="SUPFAM" id="SSF52374">
    <property type="entry name" value="Nucleotidylyl transferase"/>
    <property type="match status" value="1"/>
</dbReference>
<accession>A0A4R0XMV7</accession>
<evidence type="ECO:0000256" key="7">
    <source>
        <dbReference type="ARBA" id="ARBA00022917"/>
    </source>
</evidence>
<dbReference type="EMBL" id="PSZO01000002">
    <property type="protein sequence ID" value="TCG11880.1"/>
    <property type="molecule type" value="Genomic_DNA"/>
</dbReference>
<keyword evidence="3 10" id="KW-0479">Metal-binding</keyword>
<evidence type="ECO:0000256" key="5">
    <source>
        <dbReference type="ARBA" id="ARBA00022833"/>
    </source>
</evidence>
<feature type="transmembrane region" description="Helical" evidence="11">
    <location>
        <begin position="107"/>
        <end position="128"/>
    </location>
</feature>
<evidence type="ECO:0000256" key="2">
    <source>
        <dbReference type="ARBA" id="ARBA00022598"/>
    </source>
</evidence>
<evidence type="ECO:0000259" key="12">
    <source>
        <dbReference type="Pfam" id="PF01406"/>
    </source>
</evidence>
<keyword evidence="6 10" id="KW-0067">ATP-binding</keyword>
<dbReference type="NCBIfam" id="TIGR00435">
    <property type="entry name" value="cysS"/>
    <property type="match status" value="1"/>
</dbReference>
<evidence type="ECO:0000313" key="14">
    <source>
        <dbReference type="Proteomes" id="UP000294192"/>
    </source>
</evidence>
<evidence type="ECO:0000256" key="11">
    <source>
        <dbReference type="SAM" id="Phobius"/>
    </source>
</evidence>
<name>A0A4R0XMV7_9MOLU</name>
<evidence type="ECO:0000256" key="1">
    <source>
        <dbReference type="ARBA" id="ARBA00011245"/>
    </source>
</evidence>
<dbReference type="Gene3D" id="3.40.50.620">
    <property type="entry name" value="HUPs"/>
    <property type="match status" value="1"/>
</dbReference>
<evidence type="ECO:0000313" key="13">
    <source>
        <dbReference type="EMBL" id="TCG11880.1"/>
    </source>
</evidence>
<dbReference type="GO" id="GO:0008270">
    <property type="term" value="F:zinc ion binding"/>
    <property type="evidence" value="ECO:0007669"/>
    <property type="project" value="UniProtKB-UniRule"/>
</dbReference>
<keyword evidence="5 10" id="KW-0862">Zinc</keyword>
<keyword evidence="10" id="KW-0963">Cytoplasm</keyword>
<dbReference type="AlphaFoldDB" id="A0A4R0XMV7"/>
<feature type="transmembrane region" description="Helical" evidence="11">
    <location>
        <begin position="180"/>
        <end position="201"/>
    </location>
</feature>
<keyword evidence="8 10" id="KW-0030">Aminoacyl-tRNA synthetase</keyword>
<evidence type="ECO:0000256" key="6">
    <source>
        <dbReference type="ARBA" id="ARBA00022840"/>
    </source>
</evidence>
<dbReference type="GO" id="GO:0005524">
    <property type="term" value="F:ATP binding"/>
    <property type="evidence" value="ECO:0007669"/>
    <property type="project" value="UniProtKB-UniRule"/>
</dbReference>
<feature type="domain" description="tRNA synthetases class I catalytic" evidence="12">
    <location>
        <begin position="257"/>
        <end position="543"/>
    </location>
</feature>
<feature type="short sequence motif" description="'HIGH' region" evidence="10">
    <location>
        <begin position="267"/>
        <end position="277"/>
    </location>
</feature>
<evidence type="ECO:0000256" key="9">
    <source>
        <dbReference type="ARBA" id="ARBA00047398"/>
    </source>
</evidence>
<dbReference type="GO" id="GO:0006423">
    <property type="term" value="P:cysteinyl-tRNA aminoacylation"/>
    <property type="evidence" value="ECO:0007669"/>
    <property type="project" value="UniProtKB-UniRule"/>
</dbReference>
<keyword evidence="14" id="KW-1185">Reference proteome</keyword>
<sequence length="656" mass="73842">MWKWNNKKIAYVSILIAASVVFVIIGSKLFAITTFPSFKVAFGGLPIKITGFLFGPLIGSITGVIADLLSFALMPTYYHPIYTFIMAMSGFVPGVVYLIMAKKERSVNFHFFVTLFVLIICGVGLFIGIQMIPQSTLAAVKSPIKTKWMLQLLACGGIALLGVVHIVLRFINKPKLFKMVAPIILFTVILEIHNSLMTPLADSQSLNLSYGAAYVGHLFTSPIKLLSNVTIISLTYKIVAPLINNKLSNTYDDESGKRERNIYVCGPTVYNTPHIGNLRPIITFDIYIRSLRSRGIKVNFMHNITDIDDKIIKKSIEENVAESEISKRYTKVYLDLLKKANVEKPTNMPLVTKNIKGIVSFIKELENKGVAYEVNGNVYFSVTSQNNYGIVSNRKLDEMRMESSKDKRNPADFALWKKTTEGVLFDSPWGKGRPGWHTECAYFVYKSGGKTLDMHGGGIDLIFPHHENENAQFQALLGKKITNEWKHTGHINVDGTKMSKSLGNVMDADDFFKNYNPSILRLLFLTTSPTAPINLSTQMIDATTKKYEQLLKAYSQAQLNEKIDIKNETISSHVSNWEFSKVMEILNGNLKAFNSGKKEVSKELLANLLLLGLTTKNDKISNVNKKNYKKWINARKNKNYKLADKLRKELQNTRLI</sequence>
<dbReference type="InterPro" id="IPR024909">
    <property type="entry name" value="Cys-tRNA/MSH_ligase"/>
</dbReference>
<dbReference type="PANTHER" id="PTHR10890:SF3">
    <property type="entry name" value="CYSTEINE--TRNA LIGASE, CYTOPLASMIC"/>
    <property type="match status" value="1"/>
</dbReference>
<dbReference type="EC" id="6.1.1.16" evidence="10"/>
<comment type="cofactor">
    <cofactor evidence="10">
        <name>Zn(2+)</name>
        <dbReference type="ChEBI" id="CHEBI:29105"/>
    </cofactor>
    <text evidence="10">Binds 1 zinc ion per subunit.</text>
</comment>
<feature type="transmembrane region" description="Helical" evidence="11">
    <location>
        <begin position="52"/>
        <end position="74"/>
    </location>
</feature>
<feature type="binding site" evidence="10">
    <location>
        <position position="465"/>
    </location>
    <ligand>
        <name>Zn(2+)</name>
        <dbReference type="ChEBI" id="CHEBI:29105"/>
    </ligand>
</feature>
<feature type="binding site" evidence="10">
    <location>
        <position position="440"/>
    </location>
    <ligand>
        <name>Zn(2+)</name>
        <dbReference type="ChEBI" id="CHEBI:29105"/>
    </ligand>
</feature>
<dbReference type="InterPro" id="IPR015803">
    <property type="entry name" value="Cys-tRNA-ligase"/>
</dbReference>
<comment type="subcellular location">
    <subcellularLocation>
        <location evidence="10">Cytoplasm</location>
    </subcellularLocation>
</comment>
<dbReference type="Pfam" id="PF01406">
    <property type="entry name" value="tRNA-synt_1e"/>
    <property type="match status" value="1"/>
</dbReference>
<keyword evidence="11" id="KW-0812">Transmembrane</keyword>
<dbReference type="RefSeq" id="WP_131598324.1">
    <property type="nucleotide sequence ID" value="NZ_PSZO01000002.1"/>
</dbReference>
<comment type="caution">
    <text evidence="13">The sequence shown here is derived from an EMBL/GenBank/DDBJ whole genome shotgun (WGS) entry which is preliminary data.</text>
</comment>
<evidence type="ECO:0000256" key="8">
    <source>
        <dbReference type="ARBA" id="ARBA00023146"/>
    </source>
</evidence>
<dbReference type="PRINTS" id="PR00983">
    <property type="entry name" value="TRNASYNTHCYS"/>
</dbReference>
<feature type="transmembrane region" description="Helical" evidence="11">
    <location>
        <begin position="148"/>
        <end position="168"/>
    </location>
</feature>
<gene>
    <name evidence="10" type="primary">cysS</name>
    <name evidence="13" type="ORF">C4B24_00595</name>
</gene>
<comment type="catalytic activity">
    <reaction evidence="9 10">
        <text>tRNA(Cys) + L-cysteine + ATP = L-cysteinyl-tRNA(Cys) + AMP + diphosphate</text>
        <dbReference type="Rhea" id="RHEA:17773"/>
        <dbReference type="Rhea" id="RHEA-COMP:9661"/>
        <dbReference type="Rhea" id="RHEA-COMP:9679"/>
        <dbReference type="ChEBI" id="CHEBI:30616"/>
        <dbReference type="ChEBI" id="CHEBI:33019"/>
        <dbReference type="ChEBI" id="CHEBI:35235"/>
        <dbReference type="ChEBI" id="CHEBI:78442"/>
        <dbReference type="ChEBI" id="CHEBI:78517"/>
        <dbReference type="ChEBI" id="CHEBI:456215"/>
        <dbReference type="EC" id="6.1.1.16"/>
    </reaction>
</comment>
<comment type="subunit">
    <text evidence="1 10">Monomer.</text>
</comment>
<reference evidence="13 14" key="1">
    <citation type="submission" date="2018-02" db="EMBL/GenBank/DDBJ databases">
        <title>Mycoplasma marinum and Mycoplasma todarodis sp. nov., moderately halophilic and psychrotolerant mycoplasmas isolated from cephalopods.</title>
        <authorList>
            <person name="Viver T."/>
        </authorList>
    </citation>
    <scope>NUCLEOTIDE SEQUENCE [LARGE SCALE GENOMIC DNA]</scope>
    <source>
        <strain evidence="13 14">PE</strain>
    </source>
</reference>
<comment type="similarity">
    <text evidence="10">Belongs to the class-I aminoacyl-tRNA synthetase family.</text>
</comment>